<evidence type="ECO:0000256" key="1">
    <source>
        <dbReference type="ARBA" id="ARBA00023186"/>
    </source>
</evidence>
<dbReference type="PANTHER" id="PTHR44157">
    <property type="entry name" value="DNAJ HOMOLOG SUBFAMILY C MEMBER 11"/>
    <property type="match status" value="1"/>
</dbReference>
<keyword evidence="4" id="KW-1185">Reference proteome</keyword>
<dbReference type="VEuPathDB" id="AmoebaDB:NfTy_059160"/>
<dbReference type="OMA" id="EAINNCT"/>
<dbReference type="Pfam" id="PF11875">
    <property type="entry name" value="DnaJ-like_C11_C"/>
    <property type="match status" value="1"/>
</dbReference>
<feature type="domain" description="DnaJ-like protein C11 C-terminal" evidence="2">
    <location>
        <begin position="82"/>
        <end position="203"/>
    </location>
</feature>
<sequence>MTVVALLGVVALFYYLYKAFFTSWNKTFDYSDEDKEFWDHRISEAINNCTAISNSARLTKSSSTSEKVFKELGSAWSEEDRIKFVENKKKIQLKQKKLDHLFLQIKEREKRKDGLVIINARYGVFNPPDFRALVNVTVPLQCFVNSKSSTIVIKKEMSMSSLPGFGDPLEGFINNYVQHLNKELQVIYRTNGSLKMKTFIENEQGFEVTLPFEGQ</sequence>
<reference evidence="3 4" key="1">
    <citation type="journal article" date="2019" name="Sci. Rep.">
        <title>Nanopore sequencing improves the draft genome of the human pathogenic amoeba Naegleria fowleri.</title>
        <authorList>
            <person name="Liechti N."/>
            <person name="Schurch N."/>
            <person name="Bruggmann R."/>
            <person name="Wittwer M."/>
        </authorList>
    </citation>
    <scope>NUCLEOTIDE SEQUENCE [LARGE SCALE GENOMIC DNA]</scope>
    <source>
        <strain evidence="3 4">ATCC 30894</strain>
    </source>
</reference>
<dbReference type="AlphaFoldDB" id="A0A6A5BVP8"/>
<evidence type="ECO:0000313" key="4">
    <source>
        <dbReference type="Proteomes" id="UP000444721"/>
    </source>
</evidence>
<dbReference type="GO" id="GO:0042407">
    <property type="term" value="P:cristae formation"/>
    <property type="evidence" value="ECO:0007669"/>
    <property type="project" value="TreeGrafter"/>
</dbReference>
<dbReference type="VEuPathDB" id="AmoebaDB:FDP41_003132"/>
<dbReference type="Proteomes" id="UP000444721">
    <property type="component" value="Unassembled WGS sequence"/>
</dbReference>
<dbReference type="InterPro" id="IPR052243">
    <property type="entry name" value="Mito_inner_membrane_organizer"/>
</dbReference>
<protein>
    <recommendedName>
        <fullName evidence="2">DnaJ-like protein C11 C-terminal domain-containing protein</fullName>
    </recommendedName>
</protein>
<comment type="caution">
    <text evidence="3">The sequence shown here is derived from an EMBL/GenBank/DDBJ whole genome shotgun (WGS) entry which is preliminary data.</text>
</comment>
<dbReference type="OrthoDB" id="18010at2759"/>
<dbReference type="GO" id="GO:0005739">
    <property type="term" value="C:mitochondrion"/>
    <property type="evidence" value="ECO:0007669"/>
    <property type="project" value="GOC"/>
</dbReference>
<dbReference type="InterPro" id="IPR024586">
    <property type="entry name" value="DnaJ-like_C11_C"/>
</dbReference>
<name>A0A6A5BVP8_NAEFO</name>
<keyword evidence="1" id="KW-0143">Chaperone</keyword>
<gene>
    <name evidence="3" type="ORF">FDP41_003132</name>
</gene>
<dbReference type="RefSeq" id="XP_044562523.1">
    <property type="nucleotide sequence ID" value="XM_044706403.1"/>
</dbReference>
<dbReference type="VEuPathDB" id="AmoebaDB:NF0030710"/>
<dbReference type="EMBL" id="VFQX01000033">
    <property type="protein sequence ID" value="KAF0977810.1"/>
    <property type="molecule type" value="Genomic_DNA"/>
</dbReference>
<proteinExistence type="predicted"/>
<dbReference type="PANTHER" id="PTHR44157:SF1">
    <property type="entry name" value="DNAJ HOMOLOG SUBFAMILY C MEMBER 11"/>
    <property type="match status" value="1"/>
</dbReference>
<evidence type="ECO:0000313" key="3">
    <source>
        <dbReference type="EMBL" id="KAF0977810.1"/>
    </source>
</evidence>
<evidence type="ECO:0000259" key="2">
    <source>
        <dbReference type="Pfam" id="PF11875"/>
    </source>
</evidence>
<dbReference type="GeneID" id="68110350"/>
<accession>A0A6A5BVP8</accession>
<organism evidence="3 4">
    <name type="scientific">Naegleria fowleri</name>
    <name type="common">Brain eating amoeba</name>
    <dbReference type="NCBI Taxonomy" id="5763"/>
    <lineage>
        <taxon>Eukaryota</taxon>
        <taxon>Discoba</taxon>
        <taxon>Heterolobosea</taxon>
        <taxon>Tetramitia</taxon>
        <taxon>Eutetramitia</taxon>
        <taxon>Vahlkampfiidae</taxon>
        <taxon>Naegleria</taxon>
    </lineage>
</organism>